<dbReference type="EMBL" id="REGN01005735">
    <property type="protein sequence ID" value="RNA12239.1"/>
    <property type="molecule type" value="Genomic_DNA"/>
</dbReference>
<accession>A0A3M7QLU2</accession>
<sequence>MKQIMIFHSTHRLPYVICRKKEISLIKSDITPQIVAFCETLLNRKDRSDGRRESDECLYIDESIEYFELKFAVFKTLIRIKEVIILLIYFYPLKFIRQKLDFIRLIISLLSYQMSLIDFKISKYYEIIRHLEECDYLTTEKKKQYIEFNTKYFHQYLMNTFSLILMTISNNTLITSTTSIK</sequence>
<organism evidence="1 2">
    <name type="scientific">Brachionus plicatilis</name>
    <name type="common">Marine rotifer</name>
    <name type="synonym">Brachionus muelleri</name>
    <dbReference type="NCBI Taxonomy" id="10195"/>
    <lineage>
        <taxon>Eukaryota</taxon>
        <taxon>Metazoa</taxon>
        <taxon>Spiralia</taxon>
        <taxon>Gnathifera</taxon>
        <taxon>Rotifera</taxon>
        <taxon>Eurotatoria</taxon>
        <taxon>Monogononta</taxon>
        <taxon>Pseudotrocha</taxon>
        <taxon>Ploima</taxon>
        <taxon>Brachionidae</taxon>
        <taxon>Brachionus</taxon>
    </lineage>
</organism>
<dbReference type="Proteomes" id="UP000276133">
    <property type="component" value="Unassembled WGS sequence"/>
</dbReference>
<evidence type="ECO:0000313" key="2">
    <source>
        <dbReference type="Proteomes" id="UP000276133"/>
    </source>
</evidence>
<evidence type="ECO:0000313" key="1">
    <source>
        <dbReference type="EMBL" id="RNA12239.1"/>
    </source>
</evidence>
<protein>
    <submittedName>
        <fullName evidence="1">Uncharacterized protein</fullName>
    </submittedName>
</protein>
<dbReference type="AlphaFoldDB" id="A0A3M7QLU2"/>
<proteinExistence type="predicted"/>
<keyword evidence="2" id="KW-1185">Reference proteome</keyword>
<reference evidence="1 2" key="1">
    <citation type="journal article" date="2018" name="Sci. Rep.">
        <title>Genomic signatures of local adaptation to the degree of environmental predictability in rotifers.</title>
        <authorList>
            <person name="Franch-Gras L."/>
            <person name="Hahn C."/>
            <person name="Garcia-Roger E.M."/>
            <person name="Carmona M.J."/>
            <person name="Serra M."/>
            <person name="Gomez A."/>
        </authorList>
    </citation>
    <scope>NUCLEOTIDE SEQUENCE [LARGE SCALE GENOMIC DNA]</scope>
    <source>
        <strain evidence="1">HYR1</strain>
    </source>
</reference>
<gene>
    <name evidence="1" type="ORF">BpHYR1_008974</name>
</gene>
<name>A0A3M7QLU2_BRAPC</name>
<comment type="caution">
    <text evidence="1">The sequence shown here is derived from an EMBL/GenBank/DDBJ whole genome shotgun (WGS) entry which is preliminary data.</text>
</comment>